<name>A0ABR1WAR1_9PEZI</name>
<sequence length="114" mass="12729">MDASRADAERLCGAARVAASDEAFRSPQVAREEGEASVRRKREGLALFERDLEVFRQWAADLPPGTAATRDKVEALIAWTEERRDVAKEFVSKAEKWFAENFGADGKASDVKRE</sequence>
<protein>
    <submittedName>
        <fullName evidence="1">Uncharacterized protein</fullName>
    </submittedName>
</protein>
<proteinExistence type="predicted"/>
<evidence type="ECO:0000313" key="1">
    <source>
        <dbReference type="EMBL" id="KAK8079611.1"/>
    </source>
</evidence>
<comment type="caution">
    <text evidence="1">The sequence shown here is derived from an EMBL/GenBank/DDBJ whole genome shotgun (WGS) entry which is preliminary data.</text>
</comment>
<reference evidence="1 2" key="1">
    <citation type="submission" date="2023-01" db="EMBL/GenBank/DDBJ databases">
        <title>Analysis of 21 Apiospora genomes using comparative genomics revels a genus with tremendous synthesis potential of carbohydrate active enzymes and secondary metabolites.</title>
        <authorList>
            <person name="Sorensen T."/>
        </authorList>
    </citation>
    <scope>NUCLEOTIDE SEQUENCE [LARGE SCALE GENOMIC DNA]</scope>
    <source>
        <strain evidence="1 2">CBS 114990</strain>
    </source>
</reference>
<organism evidence="1 2">
    <name type="scientific">Apiospora hydei</name>
    <dbReference type="NCBI Taxonomy" id="1337664"/>
    <lineage>
        <taxon>Eukaryota</taxon>
        <taxon>Fungi</taxon>
        <taxon>Dikarya</taxon>
        <taxon>Ascomycota</taxon>
        <taxon>Pezizomycotina</taxon>
        <taxon>Sordariomycetes</taxon>
        <taxon>Xylariomycetidae</taxon>
        <taxon>Amphisphaeriales</taxon>
        <taxon>Apiosporaceae</taxon>
        <taxon>Apiospora</taxon>
    </lineage>
</organism>
<dbReference type="Proteomes" id="UP001433268">
    <property type="component" value="Unassembled WGS sequence"/>
</dbReference>
<dbReference type="GeneID" id="92044804"/>
<keyword evidence="2" id="KW-1185">Reference proteome</keyword>
<gene>
    <name evidence="1" type="ORF">PG997_007429</name>
</gene>
<accession>A0ABR1WAR1</accession>
<evidence type="ECO:0000313" key="2">
    <source>
        <dbReference type="Proteomes" id="UP001433268"/>
    </source>
</evidence>
<dbReference type="RefSeq" id="XP_066667086.1">
    <property type="nucleotide sequence ID" value="XM_066811744.1"/>
</dbReference>
<dbReference type="EMBL" id="JAQQWN010000006">
    <property type="protein sequence ID" value="KAK8079611.1"/>
    <property type="molecule type" value="Genomic_DNA"/>
</dbReference>